<protein>
    <recommendedName>
        <fullName evidence="3">Lipoprotein</fullName>
    </recommendedName>
</protein>
<dbReference type="Proteomes" id="UP001139516">
    <property type="component" value="Unassembled WGS sequence"/>
</dbReference>
<gene>
    <name evidence="1" type="ORF">M0638_05460</name>
</gene>
<dbReference type="AlphaFoldDB" id="A0A9X1Y5I4"/>
<dbReference type="PROSITE" id="PS51257">
    <property type="entry name" value="PROKAR_LIPOPROTEIN"/>
    <property type="match status" value="1"/>
</dbReference>
<evidence type="ECO:0000313" key="1">
    <source>
        <dbReference type="EMBL" id="MCK8783828.1"/>
    </source>
</evidence>
<accession>A0A9X1Y5I4</accession>
<name>A0A9X1Y5I4_9PROT</name>
<comment type="caution">
    <text evidence="1">The sequence shown here is derived from an EMBL/GenBank/DDBJ whole genome shotgun (WGS) entry which is preliminary data.</text>
</comment>
<dbReference type="RefSeq" id="WP_248665952.1">
    <property type="nucleotide sequence ID" value="NZ_JALPRX010000019.1"/>
</dbReference>
<organism evidence="1 2">
    <name type="scientific">Roseomonas acroporae</name>
    <dbReference type="NCBI Taxonomy" id="2937791"/>
    <lineage>
        <taxon>Bacteria</taxon>
        <taxon>Pseudomonadati</taxon>
        <taxon>Pseudomonadota</taxon>
        <taxon>Alphaproteobacteria</taxon>
        <taxon>Acetobacterales</taxon>
        <taxon>Roseomonadaceae</taxon>
        <taxon>Roseomonas</taxon>
    </lineage>
</organism>
<sequence>MRRLRNILLMAVAGAGLAVGLGGCVVAPAPGYYGPRPYYRPYYRPYGYYYAPRPYYRYW</sequence>
<proteinExistence type="predicted"/>
<evidence type="ECO:0000313" key="2">
    <source>
        <dbReference type="Proteomes" id="UP001139516"/>
    </source>
</evidence>
<evidence type="ECO:0008006" key="3">
    <source>
        <dbReference type="Google" id="ProtNLM"/>
    </source>
</evidence>
<reference evidence="1" key="1">
    <citation type="submission" date="2022-04" db="EMBL/GenBank/DDBJ databases">
        <title>Roseomonas acroporae sp. nov., isolated from coral Acropora digitifera.</title>
        <authorList>
            <person name="Sun H."/>
        </authorList>
    </citation>
    <scope>NUCLEOTIDE SEQUENCE</scope>
    <source>
        <strain evidence="1">NAR14</strain>
    </source>
</reference>
<dbReference type="EMBL" id="JALPRX010000019">
    <property type="protein sequence ID" value="MCK8783828.1"/>
    <property type="molecule type" value="Genomic_DNA"/>
</dbReference>
<keyword evidence="2" id="KW-1185">Reference proteome</keyword>